<evidence type="ECO:0008006" key="3">
    <source>
        <dbReference type="Google" id="ProtNLM"/>
    </source>
</evidence>
<evidence type="ECO:0000313" key="1">
    <source>
        <dbReference type="EMBL" id="KAH3730877.1"/>
    </source>
</evidence>
<dbReference type="InterPro" id="IPR046350">
    <property type="entry name" value="Cystatin_sf"/>
</dbReference>
<comment type="caution">
    <text evidence="1">The sequence shown here is derived from an EMBL/GenBank/DDBJ whole genome shotgun (WGS) entry which is preliminary data.</text>
</comment>
<reference evidence="1" key="2">
    <citation type="submission" date="2020-11" db="EMBL/GenBank/DDBJ databases">
        <authorList>
            <person name="McCartney M.A."/>
            <person name="Auch B."/>
            <person name="Kono T."/>
            <person name="Mallez S."/>
            <person name="Becker A."/>
            <person name="Gohl D.M."/>
            <person name="Silverstein K.A.T."/>
            <person name="Koren S."/>
            <person name="Bechman K.B."/>
            <person name="Herman A."/>
            <person name="Abrahante J.E."/>
            <person name="Garbe J."/>
        </authorList>
    </citation>
    <scope>NUCLEOTIDE SEQUENCE</scope>
    <source>
        <strain evidence="1">Duluth1</strain>
        <tissue evidence="1">Whole animal</tissue>
    </source>
</reference>
<organism evidence="1 2">
    <name type="scientific">Dreissena polymorpha</name>
    <name type="common">Zebra mussel</name>
    <name type="synonym">Mytilus polymorpha</name>
    <dbReference type="NCBI Taxonomy" id="45954"/>
    <lineage>
        <taxon>Eukaryota</taxon>
        <taxon>Metazoa</taxon>
        <taxon>Spiralia</taxon>
        <taxon>Lophotrochozoa</taxon>
        <taxon>Mollusca</taxon>
        <taxon>Bivalvia</taxon>
        <taxon>Autobranchia</taxon>
        <taxon>Heteroconchia</taxon>
        <taxon>Euheterodonta</taxon>
        <taxon>Imparidentia</taxon>
        <taxon>Neoheterodontei</taxon>
        <taxon>Myida</taxon>
        <taxon>Dreissenoidea</taxon>
        <taxon>Dreissenidae</taxon>
        <taxon>Dreissena</taxon>
    </lineage>
</organism>
<dbReference type="Proteomes" id="UP000828390">
    <property type="component" value="Unassembled WGS sequence"/>
</dbReference>
<protein>
    <recommendedName>
        <fullName evidence="3">Cystatin</fullName>
    </recommendedName>
</protein>
<dbReference type="SUPFAM" id="SSF54403">
    <property type="entry name" value="Cystatin/monellin"/>
    <property type="match status" value="1"/>
</dbReference>
<reference evidence="1" key="1">
    <citation type="journal article" date="2019" name="bioRxiv">
        <title>The Genome of the Zebra Mussel, Dreissena polymorpha: A Resource for Invasive Species Research.</title>
        <authorList>
            <person name="McCartney M.A."/>
            <person name="Auch B."/>
            <person name="Kono T."/>
            <person name="Mallez S."/>
            <person name="Zhang Y."/>
            <person name="Obille A."/>
            <person name="Becker A."/>
            <person name="Abrahante J.E."/>
            <person name="Garbe J."/>
            <person name="Badalamenti J.P."/>
            <person name="Herman A."/>
            <person name="Mangelson H."/>
            <person name="Liachko I."/>
            <person name="Sullivan S."/>
            <person name="Sone E.D."/>
            <person name="Koren S."/>
            <person name="Silverstein K.A.T."/>
            <person name="Beckman K.B."/>
            <person name="Gohl D.M."/>
        </authorList>
    </citation>
    <scope>NUCLEOTIDE SEQUENCE</scope>
    <source>
        <strain evidence="1">Duluth1</strain>
        <tissue evidence="1">Whole animal</tissue>
    </source>
</reference>
<keyword evidence="2" id="KW-1185">Reference proteome</keyword>
<sequence>MATKAAHTLWPDLFMDRVVKAESQVVAGTNYRMDILLYRIINDRVTWKQTVQVFEPLPGSN</sequence>
<dbReference type="EMBL" id="JAIWYP010000012">
    <property type="protein sequence ID" value="KAH3730877.1"/>
    <property type="molecule type" value="Genomic_DNA"/>
</dbReference>
<evidence type="ECO:0000313" key="2">
    <source>
        <dbReference type="Proteomes" id="UP000828390"/>
    </source>
</evidence>
<proteinExistence type="predicted"/>
<gene>
    <name evidence="1" type="ORF">DPMN_056876</name>
</gene>
<name>A0A9D4CTD3_DREPO</name>
<dbReference type="AlphaFoldDB" id="A0A9D4CTD3"/>
<dbReference type="Gene3D" id="3.10.450.10">
    <property type="match status" value="1"/>
</dbReference>
<accession>A0A9D4CTD3</accession>